<feature type="compositionally biased region" description="Basic and acidic residues" evidence="2">
    <location>
        <begin position="622"/>
        <end position="632"/>
    </location>
</feature>
<feature type="region of interest" description="Disordered" evidence="2">
    <location>
        <begin position="1170"/>
        <end position="1219"/>
    </location>
</feature>
<protein>
    <recommendedName>
        <fullName evidence="3">C2H2-type domain-containing protein</fullName>
    </recommendedName>
</protein>
<feature type="compositionally biased region" description="Acidic residues" evidence="2">
    <location>
        <begin position="577"/>
        <end position="588"/>
    </location>
</feature>
<dbReference type="GO" id="GO:0008270">
    <property type="term" value="F:zinc ion binding"/>
    <property type="evidence" value="ECO:0007669"/>
    <property type="project" value="UniProtKB-KW"/>
</dbReference>
<feature type="domain" description="C2H2-type" evidence="3">
    <location>
        <begin position="298"/>
        <end position="326"/>
    </location>
</feature>
<evidence type="ECO:0000256" key="1">
    <source>
        <dbReference type="PROSITE-ProRule" id="PRU00042"/>
    </source>
</evidence>
<name>A0A1Q3EZZ6_CULTA</name>
<organism evidence="4">
    <name type="scientific">Culex tarsalis</name>
    <name type="common">Encephalitis mosquito</name>
    <dbReference type="NCBI Taxonomy" id="7177"/>
    <lineage>
        <taxon>Eukaryota</taxon>
        <taxon>Metazoa</taxon>
        <taxon>Ecdysozoa</taxon>
        <taxon>Arthropoda</taxon>
        <taxon>Hexapoda</taxon>
        <taxon>Insecta</taxon>
        <taxon>Pterygota</taxon>
        <taxon>Neoptera</taxon>
        <taxon>Endopterygota</taxon>
        <taxon>Diptera</taxon>
        <taxon>Nematocera</taxon>
        <taxon>Culicoidea</taxon>
        <taxon>Culicidae</taxon>
        <taxon>Culicinae</taxon>
        <taxon>Culicini</taxon>
        <taxon>Culex</taxon>
        <taxon>Culex</taxon>
    </lineage>
</organism>
<dbReference type="PROSITE" id="PS00028">
    <property type="entry name" value="ZINC_FINGER_C2H2_1"/>
    <property type="match status" value="2"/>
</dbReference>
<feature type="region of interest" description="Disordered" evidence="2">
    <location>
        <begin position="537"/>
        <end position="632"/>
    </location>
</feature>
<dbReference type="PANTHER" id="PTHR21020:SF0">
    <property type="entry name" value="ZINC FINGER PROTEIN 800"/>
    <property type="match status" value="1"/>
</dbReference>
<feature type="domain" description="C2H2-type" evidence="3">
    <location>
        <begin position="328"/>
        <end position="356"/>
    </location>
</feature>
<feature type="region of interest" description="Disordered" evidence="2">
    <location>
        <begin position="389"/>
        <end position="423"/>
    </location>
</feature>
<dbReference type="PANTHER" id="PTHR21020">
    <property type="entry name" value="ZINC FINGER PROTEIN 800"/>
    <property type="match status" value="1"/>
</dbReference>
<dbReference type="SMART" id="SM00355">
    <property type="entry name" value="ZnF_C2H2"/>
    <property type="match status" value="6"/>
</dbReference>
<dbReference type="InterPro" id="IPR039149">
    <property type="entry name" value="ZNF800"/>
</dbReference>
<keyword evidence="1" id="KW-0862">Zinc</keyword>
<accession>A0A1Q3EZZ6</accession>
<evidence type="ECO:0000256" key="2">
    <source>
        <dbReference type="SAM" id="MobiDB-lite"/>
    </source>
</evidence>
<dbReference type="SUPFAM" id="SSF57667">
    <property type="entry name" value="beta-beta-alpha zinc fingers"/>
    <property type="match status" value="1"/>
</dbReference>
<keyword evidence="1" id="KW-0479">Metal-binding</keyword>
<dbReference type="InterPro" id="IPR036236">
    <property type="entry name" value="Znf_C2H2_sf"/>
</dbReference>
<feature type="compositionally biased region" description="Basic and acidic residues" evidence="2">
    <location>
        <begin position="547"/>
        <end position="558"/>
    </location>
</feature>
<evidence type="ECO:0000313" key="4">
    <source>
        <dbReference type="EMBL" id="JAV20873.1"/>
    </source>
</evidence>
<dbReference type="PROSITE" id="PS50157">
    <property type="entry name" value="ZINC_FINGER_C2H2_2"/>
    <property type="match status" value="3"/>
</dbReference>
<sequence length="1232" mass="136245">MRAKAAHLDELRKSIAVESDDDATRSSSGGGSSQAAAANRHQQQIDLSVLRKPILTAVTGFLEAHKAYEAGTDEIRKLLTSECDVLYECRVCRNLFRSLTNFISHKRVYCRKLFNVAQHFHFQNDGFLDQDLSTILQAEQDSQRKAKKVHADILNKDLSSIIERLRRKQHKLSADLSLTDYYDRVNHKLTQDDLNRQQHLLQLDRVPNSTAAVYQTVRGLSTASGEGGAIADSMSAQVGELDRLVDRRKETVLGPDGKVLLNTRTKPPPASALPVICDRSNRYFQPIDGGRGKPAGSHTCQECNLQFDTDQTLKLHMEMKHTPSTYVYTCPSCSKTFLQPAAVIRHLNNDHKKSMRRIKMMRDSIFKRRTRVDEVVVKGPSREVSRLLNASASSSNGHSSSSSSFGNGGNSSTANGSMNADEEAATRAWMENLEHFDQGPMCSYCGKTFDRKAVLATHMQTCVQKIRQTENGAGSVPPSSTSATGRRSRVKDEQLPPPPPPPPAVKIKQEVVDPVASSDDSNSYDVPLATLQARISGDSSGTVVTVKPEELGAGEESRSRRKRQKPTIMLRNANDDISWEDPVEEDVQEVVQIKQEPMEVEPEEESTPAAKAKRGPRSRKKKPDEPEVGDKELAERIEADGEIVCRCAKKYNDPERYKHHLRVFHSRQRRFWCAICDFKGYRKVDTINHLMQEHGYKGDAEDIGSLINFQPPEEKLKKKPAQSQPTPTLPAPPPVQSIISSVIDAVTRRNCDTSATDISLLESTVESVTLDSSSISDCGATSPRKRGRPRGLRDSIGSPPPPSEESGKKVKVEAVLEEPPPSPTAKRPIRNRVKPVDKDFVYDLTHLLHKEEDLEDFPLPELVQEKPVVVLAQPATPAVATVPTFGRSRSESSRNSTSSSSANTTPEKREPTTPSKKESLRSHAPKPKPSLDPSLFRGAALAMAKRQVEAGLAAFHRPPSIPHERPFFPSRMSPPKQLQPVVVRQFSPVRRPPGQQTLHDWPVVKKERRIGSIVKNASDIQIKRKYLKRAAANLPALIREQRKAIPRRNSVVPLAQRLSATVEILNKLNASRSAGADGLVPEPAPAMGRIPTAAEFRRYIEANLSDHRAAMAQVNLNGTTVEDLSGERGEVSVEKVKKEVEEEVVGKEEATASPRKRITMLQRMEDNRTKRMQELNGAPPVLKTQQQPTSAAATSSSASSSTANPASNSTTNPTPTNVADMLHAKLKRFSSM</sequence>
<dbReference type="Gene3D" id="3.30.160.60">
    <property type="entry name" value="Classic Zinc Finger"/>
    <property type="match status" value="2"/>
</dbReference>
<dbReference type="Pfam" id="PF13912">
    <property type="entry name" value="zf-C2H2_6"/>
    <property type="match status" value="1"/>
</dbReference>
<dbReference type="Pfam" id="PF00096">
    <property type="entry name" value="zf-C2H2"/>
    <property type="match status" value="1"/>
</dbReference>
<evidence type="ECO:0000259" key="3">
    <source>
        <dbReference type="PROSITE" id="PS50157"/>
    </source>
</evidence>
<proteinExistence type="predicted"/>
<feature type="compositionally biased region" description="Low complexity" evidence="2">
    <location>
        <begin position="389"/>
        <end position="417"/>
    </location>
</feature>
<feature type="compositionally biased region" description="Basic and acidic residues" evidence="2">
    <location>
        <begin position="906"/>
        <end position="921"/>
    </location>
</feature>
<reference evidence="4" key="1">
    <citation type="submission" date="2017-01" db="EMBL/GenBank/DDBJ databases">
        <title>A deep insight into the sialotranscriptome of adult male and female Cluex tarsalis mosquitoes.</title>
        <authorList>
            <person name="Ribeiro J.M."/>
            <person name="Moreira F."/>
            <person name="Bernard K.A."/>
            <person name="Calvo E."/>
        </authorList>
    </citation>
    <scope>NUCLEOTIDE SEQUENCE</scope>
    <source>
        <strain evidence="4">Kern County</strain>
        <tissue evidence="4">Salivary glands</tissue>
    </source>
</reference>
<feature type="compositionally biased region" description="Basic and acidic residues" evidence="2">
    <location>
        <begin position="805"/>
        <end position="814"/>
    </location>
</feature>
<feature type="compositionally biased region" description="Polar residues" evidence="2">
    <location>
        <begin position="469"/>
        <end position="485"/>
    </location>
</feature>
<dbReference type="EMBL" id="GFDL01014172">
    <property type="protein sequence ID" value="JAV20873.1"/>
    <property type="molecule type" value="Transcribed_RNA"/>
</dbReference>
<feature type="compositionally biased region" description="Low complexity" evidence="2">
    <location>
        <begin position="1188"/>
        <end position="1217"/>
    </location>
</feature>
<feature type="region of interest" description="Disordered" evidence="2">
    <location>
        <begin position="771"/>
        <end position="831"/>
    </location>
</feature>
<dbReference type="AlphaFoldDB" id="A0A1Q3EZZ6"/>
<feature type="region of interest" description="Disordered" evidence="2">
    <location>
        <begin position="881"/>
        <end position="934"/>
    </location>
</feature>
<dbReference type="InterPro" id="IPR013087">
    <property type="entry name" value="Znf_C2H2_type"/>
</dbReference>
<feature type="compositionally biased region" description="Pro residues" evidence="2">
    <location>
        <begin position="495"/>
        <end position="504"/>
    </location>
</feature>
<keyword evidence="1" id="KW-0863">Zinc-finger</keyword>
<feature type="domain" description="C2H2-type" evidence="3">
    <location>
        <begin position="440"/>
        <end position="469"/>
    </location>
</feature>
<feature type="region of interest" description="Disordered" evidence="2">
    <location>
        <begin position="469"/>
        <end position="508"/>
    </location>
</feature>
<feature type="compositionally biased region" description="Basic residues" evidence="2">
    <location>
        <begin position="611"/>
        <end position="621"/>
    </location>
</feature>
<feature type="region of interest" description="Disordered" evidence="2">
    <location>
        <begin position="714"/>
        <end position="735"/>
    </location>
</feature>